<evidence type="ECO:0000313" key="3">
    <source>
        <dbReference type="EMBL" id="EWC63609.1"/>
    </source>
</evidence>
<dbReference type="AlphaFoldDB" id="W7JC79"/>
<dbReference type="eggNOG" id="COG5479">
    <property type="taxonomic scope" value="Bacteria"/>
</dbReference>
<name>W7JC79_9PSEU</name>
<dbReference type="STRING" id="909613.UO65_1063"/>
<dbReference type="PATRIC" id="fig|909613.9.peg.1078"/>
<dbReference type="Proteomes" id="UP000019277">
    <property type="component" value="Unassembled WGS sequence"/>
</dbReference>
<feature type="domain" description="DUF3152" evidence="2">
    <location>
        <begin position="121"/>
        <end position="332"/>
    </location>
</feature>
<reference evidence="3 4" key="1">
    <citation type="journal article" date="2014" name="Genome Announc.">
        <title>Draft Genome Sequence of the Antitrypanosomally Active Sponge-Associated Bacterium Actinokineospora sp. Strain EG49.</title>
        <authorList>
            <person name="Harjes J."/>
            <person name="Ryu T."/>
            <person name="Abdelmohsen U.R."/>
            <person name="Moitinho-Silva L."/>
            <person name="Horn H."/>
            <person name="Ravasi T."/>
            <person name="Hentschel U."/>
        </authorList>
    </citation>
    <scope>NUCLEOTIDE SEQUENCE [LARGE SCALE GENOMIC DNA]</scope>
    <source>
        <strain evidence="3 4">EG49</strain>
    </source>
</reference>
<evidence type="ECO:0000313" key="4">
    <source>
        <dbReference type="Proteomes" id="UP000019277"/>
    </source>
</evidence>
<gene>
    <name evidence="3" type="ORF">UO65_1063</name>
</gene>
<dbReference type="SUPFAM" id="SSF55486">
    <property type="entry name" value="Metalloproteases ('zincins'), catalytic domain"/>
    <property type="match status" value="1"/>
</dbReference>
<keyword evidence="4" id="KW-1185">Reference proteome</keyword>
<feature type="region of interest" description="Disordered" evidence="1">
    <location>
        <begin position="1"/>
        <end position="41"/>
    </location>
</feature>
<evidence type="ECO:0000259" key="2">
    <source>
        <dbReference type="Pfam" id="PF11350"/>
    </source>
</evidence>
<protein>
    <recommendedName>
        <fullName evidence="2">DUF3152 domain-containing protein</fullName>
    </recommendedName>
</protein>
<accession>W7JC79</accession>
<dbReference type="Pfam" id="PF11350">
    <property type="entry name" value="DUF3152"/>
    <property type="match status" value="1"/>
</dbReference>
<evidence type="ECO:0000256" key="1">
    <source>
        <dbReference type="SAM" id="MobiDB-lite"/>
    </source>
</evidence>
<sequence length="338" mass="35783">MDTPSRSTPDDDRLRGGARRVPGEPLAASWRPERPPRRTTAPRGVRGVLAAYGWRVYALPVLLAVTALVAVQTAGEKGGAVAATPTGEPLAADGAPVVTGPPEVTERAGTPVDVSVPTADLPNGGPYSQSGAGTWHGVPGHGERVGTGPKLYTYTVEVEDGIDPTAFSGDAAFAQLIDQTLADPRGWTSLGEISVQRVEPDFPDPSFRVSLTSPDTAHRPDMCGYSIKYESSCYRGTEKRVMINLARWVRGAVVFGGDMLTYRQYAINHEIGHAFRNSHVGCAQNGALAPVMMQQSFGVANNYVAQLNRAVGLTDAVKTDGLVCKPNAWPNPQAQPAG</sequence>
<organism evidence="3 4">
    <name type="scientific">Actinokineospora spheciospongiae</name>
    <dbReference type="NCBI Taxonomy" id="909613"/>
    <lineage>
        <taxon>Bacteria</taxon>
        <taxon>Bacillati</taxon>
        <taxon>Actinomycetota</taxon>
        <taxon>Actinomycetes</taxon>
        <taxon>Pseudonocardiales</taxon>
        <taxon>Pseudonocardiaceae</taxon>
        <taxon>Actinokineospora</taxon>
    </lineage>
</organism>
<dbReference type="EMBL" id="AYXG01000042">
    <property type="protein sequence ID" value="EWC63609.1"/>
    <property type="molecule type" value="Genomic_DNA"/>
</dbReference>
<comment type="caution">
    <text evidence="3">The sequence shown here is derived from an EMBL/GenBank/DDBJ whole genome shotgun (WGS) entry which is preliminary data.</text>
</comment>
<proteinExistence type="predicted"/>
<dbReference type="InterPro" id="IPR022603">
    <property type="entry name" value="DUF3152"/>
</dbReference>